<sequence length="107" mass="12481">MGLSVILMALLLLQSALSLTDDSFEGYEIFGPDEEADMEPYMDRQSRGNDKFLRFGKAFWDYESGNEAPYSDKADQRPPRTGRQGKNDHFIRFGRSKQDFRRTKVYR</sequence>
<reference evidence="3" key="1">
    <citation type="journal article" date="2013" name="Genome Biol.">
        <title>Draft genome of the mountain pine beetle, Dendroctonus ponderosae Hopkins, a major forest pest.</title>
        <authorList>
            <person name="Keeling C.I."/>
            <person name="Yuen M.M."/>
            <person name="Liao N.Y."/>
            <person name="Docking T.R."/>
            <person name="Chan S.K."/>
            <person name="Taylor G.A."/>
            <person name="Palmquist D.L."/>
            <person name="Jackman S.D."/>
            <person name="Nguyen A."/>
            <person name="Li M."/>
            <person name="Henderson H."/>
            <person name="Janes J.K."/>
            <person name="Zhao Y."/>
            <person name="Pandoh P."/>
            <person name="Moore R."/>
            <person name="Sperling F.A."/>
            <person name="Huber D.P."/>
            <person name="Birol I."/>
            <person name="Jones S.J."/>
            <person name="Bohlmann J."/>
        </authorList>
    </citation>
    <scope>NUCLEOTIDE SEQUENCE</scope>
</reference>
<proteinExistence type="predicted"/>
<dbReference type="AlphaFoldDB" id="N6TZ60"/>
<organism evidence="3">
    <name type="scientific">Dendroctonus ponderosae</name>
    <name type="common">Mountain pine beetle</name>
    <dbReference type="NCBI Taxonomy" id="77166"/>
    <lineage>
        <taxon>Eukaryota</taxon>
        <taxon>Metazoa</taxon>
        <taxon>Ecdysozoa</taxon>
        <taxon>Arthropoda</taxon>
        <taxon>Hexapoda</taxon>
        <taxon>Insecta</taxon>
        <taxon>Pterygota</taxon>
        <taxon>Neoptera</taxon>
        <taxon>Endopterygota</taxon>
        <taxon>Coleoptera</taxon>
        <taxon>Polyphaga</taxon>
        <taxon>Cucujiformia</taxon>
        <taxon>Curculionidae</taxon>
        <taxon>Scolytinae</taxon>
        <taxon>Dendroctonus</taxon>
    </lineage>
</organism>
<feature type="chain" id="PRO_5009707782" evidence="2">
    <location>
        <begin position="19"/>
        <end position="107"/>
    </location>
</feature>
<feature type="region of interest" description="Disordered" evidence="1">
    <location>
        <begin position="64"/>
        <end position="107"/>
    </location>
</feature>
<name>N6TZ60_DENPD</name>
<evidence type="ECO:0000256" key="2">
    <source>
        <dbReference type="SAM" id="SignalP"/>
    </source>
</evidence>
<feature type="compositionally biased region" description="Basic and acidic residues" evidence="1">
    <location>
        <begin position="85"/>
        <end position="107"/>
    </location>
</feature>
<dbReference type="HOGENOM" id="CLU_2212592_0_0_1"/>
<protein>
    <submittedName>
        <fullName evidence="3">Uncharacterized protein</fullName>
    </submittedName>
</protein>
<dbReference type="EMBL" id="KB735039">
    <property type="protein sequence ID" value="ENN83458.1"/>
    <property type="molecule type" value="Genomic_DNA"/>
</dbReference>
<evidence type="ECO:0000256" key="1">
    <source>
        <dbReference type="SAM" id="MobiDB-lite"/>
    </source>
</evidence>
<gene>
    <name evidence="3" type="ORF">YQE_00184</name>
</gene>
<feature type="non-terminal residue" evidence="3">
    <location>
        <position position="1"/>
    </location>
</feature>
<evidence type="ECO:0000313" key="3">
    <source>
        <dbReference type="EMBL" id="ENN83458.1"/>
    </source>
</evidence>
<dbReference type="OrthoDB" id="5813613at2759"/>
<accession>N6TZ60</accession>
<feature type="signal peptide" evidence="2">
    <location>
        <begin position="1"/>
        <end position="18"/>
    </location>
</feature>
<keyword evidence="2" id="KW-0732">Signal</keyword>